<name>A0AAV4XL07_CAEEX</name>
<dbReference type="AlphaFoldDB" id="A0AAV4XL07"/>
<evidence type="ECO:0000313" key="5">
    <source>
        <dbReference type="Proteomes" id="UP001054945"/>
    </source>
</evidence>
<feature type="compositionally biased region" description="Basic residues" evidence="2">
    <location>
        <begin position="973"/>
        <end position="983"/>
    </location>
</feature>
<keyword evidence="1" id="KW-0479">Metal-binding</keyword>
<feature type="non-terminal residue" evidence="4">
    <location>
        <position position="1183"/>
    </location>
</feature>
<feature type="domain" description="C2H2-type" evidence="3">
    <location>
        <begin position="933"/>
        <end position="960"/>
    </location>
</feature>
<keyword evidence="1" id="KW-0862">Zinc</keyword>
<accession>A0AAV4XL07</accession>
<dbReference type="Proteomes" id="UP001054945">
    <property type="component" value="Unassembled WGS sequence"/>
</dbReference>
<evidence type="ECO:0000256" key="2">
    <source>
        <dbReference type="SAM" id="MobiDB-lite"/>
    </source>
</evidence>
<dbReference type="PROSITE" id="PS00028">
    <property type="entry name" value="ZINC_FINGER_C2H2_1"/>
    <property type="match status" value="2"/>
</dbReference>
<dbReference type="SMART" id="SM00355">
    <property type="entry name" value="ZnF_C2H2"/>
    <property type="match status" value="6"/>
</dbReference>
<feature type="compositionally biased region" description="Polar residues" evidence="2">
    <location>
        <begin position="139"/>
        <end position="155"/>
    </location>
</feature>
<feature type="region of interest" description="Disordered" evidence="2">
    <location>
        <begin position="354"/>
        <end position="378"/>
    </location>
</feature>
<proteinExistence type="predicted"/>
<feature type="region of interest" description="Disordered" evidence="2">
    <location>
        <begin position="810"/>
        <end position="832"/>
    </location>
</feature>
<dbReference type="CDD" id="cd01650">
    <property type="entry name" value="RT_nLTR_like"/>
    <property type="match status" value="1"/>
</dbReference>
<protein>
    <submittedName>
        <fullName evidence="4">Retrovirus-related Pol polyprotein from type-1 retrotransposable element R2</fullName>
    </submittedName>
</protein>
<evidence type="ECO:0000313" key="4">
    <source>
        <dbReference type="EMBL" id="GIY95357.1"/>
    </source>
</evidence>
<feature type="compositionally biased region" description="Polar residues" evidence="2">
    <location>
        <begin position="194"/>
        <end position="214"/>
    </location>
</feature>
<dbReference type="InterPro" id="IPR013087">
    <property type="entry name" value="Znf_C2H2_type"/>
</dbReference>
<feature type="region of interest" description="Disordered" evidence="2">
    <location>
        <begin position="192"/>
        <end position="214"/>
    </location>
</feature>
<keyword evidence="5" id="KW-1185">Reference proteome</keyword>
<dbReference type="Pfam" id="PF00078">
    <property type="entry name" value="RVT_1"/>
    <property type="match status" value="1"/>
</dbReference>
<keyword evidence="1" id="KW-0863">Zinc-finger</keyword>
<evidence type="ECO:0000259" key="3">
    <source>
        <dbReference type="PROSITE" id="PS50157"/>
    </source>
</evidence>
<feature type="region of interest" description="Disordered" evidence="2">
    <location>
        <begin position="972"/>
        <end position="996"/>
    </location>
</feature>
<feature type="domain" description="C2H2-type" evidence="3">
    <location>
        <begin position="315"/>
        <end position="342"/>
    </location>
</feature>
<reference evidence="4 5" key="1">
    <citation type="submission" date="2021-06" db="EMBL/GenBank/DDBJ databases">
        <title>Caerostris extrusa draft genome.</title>
        <authorList>
            <person name="Kono N."/>
            <person name="Arakawa K."/>
        </authorList>
    </citation>
    <scope>NUCLEOTIDE SEQUENCE [LARGE SCALE GENOMIC DNA]</scope>
</reference>
<dbReference type="PANTHER" id="PTHR19446">
    <property type="entry name" value="REVERSE TRANSCRIPTASES"/>
    <property type="match status" value="1"/>
</dbReference>
<comment type="caution">
    <text evidence="4">The sequence shown here is derived from an EMBL/GenBank/DDBJ whole genome shotgun (WGS) entry which is preliminary data.</text>
</comment>
<feature type="compositionally biased region" description="Polar residues" evidence="2">
    <location>
        <begin position="812"/>
        <end position="832"/>
    </location>
</feature>
<sequence>MRIVVEDFQLEGIFRKRTQRLKILVRRSLAPGSTSRRRTHLPTNTWLEEETVGLAATVAQVFTGEIFVKGTHLGGPVLGPKLTKKSRDEHHVVHVLENEFNVIHGLVGNSSSSNFDDFQLPKSPTRKPRRGSPEHRPQDTSLPGPSTSAHQTHVTLQSESASLPIVCDICDKGGFPTRKALKYHLFRIHRQPTRKASQQLHPTNSPQDQVPTSPVSALPLASAISRQDAKIELSFPIHGKIACPESGCNATFVSRVWNSMKGSLIKHLRFVHRVSIATCVFKCDICHLDIQGKPREHPCFAVDGNPLIIEIAQMLQCSLCSATFSSTLGLQNHEKAHKKSEALRSQLPALVLPPPRRRKRARKARPTASPASDEENAHISEVSQILAPPADADSGVESLQPSPDFEDEPLHHFKQIFDDMLECEPTEDGVELLSETFAQIVTEAKNIVIPNSDRATVSYSHALNIGDPQQCQKLYRKNRRKAIREIRGTQSERCSIPPPVIEEHFAEIWQESSSDSQFFSAEHPERDEVLGTLLSVSEVTSAFRSCENTAPGPDRITYNHWRSLDPRASLLTKVFNCCIHLRTIPLSWKASTTILLPKSGDVSCPTNWRPIALGNTAYKLFMKCLAARLQNWCTKHDVLSPSQKGFTPFDGVMEHNFVLQRRIEKARAAKSSICLAFLDISNAFGSLPHSAIRDCLAAIGTKKSRDEHHVVHVLENEFNVIHGLVGNSSSSNFDDFQLPKSPTRKPRRGSPEHRPQDTSLPGPSTSAHQTHVTLQSESASLPIVCDICDKGGFPTRKALKYHLFRIHRQPTRKASQQLHPTNSPQDQVPTSPVSALPLASAISRQDAKIELSFPIHGKIACPESGCNATFVSRVWNSMKGSLIKHLRFVHRVSIATCVFKCDICHLDIQGKPREHLCFAVDGNPLIIEIAQMLQCSLCSATFSSTLGLQNHEKAHKKSEALRSQLPALVLPPPRRRKRARKARPTASPASDEENAHISEVSQILAPPADADSGVESLQPSPDFEDEPLHHFKQIFDDMLECEPTEDGVELLSETFAQIVTEAKNIVIPNSDRATVSYSHALNIGDPQQCQKLYRKNRRKAIREIRGTQSERCSIPPPVIEEHFAEIWQESSSDSQFFSAEHPERDEVLGTLLSVSEVTSAFRSCENTAPGPDRITYNHWRSLD</sequence>
<feature type="compositionally biased region" description="Polar residues" evidence="2">
    <location>
        <begin position="757"/>
        <end position="773"/>
    </location>
</feature>
<organism evidence="4 5">
    <name type="scientific">Caerostris extrusa</name>
    <name type="common">Bark spider</name>
    <name type="synonym">Caerostris bankana</name>
    <dbReference type="NCBI Taxonomy" id="172846"/>
    <lineage>
        <taxon>Eukaryota</taxon>
        <taxon>Metazoa</taxon>
        <taxon>Ecdysozoa</taxon>
        <taxon>Arthropoda</taxon>
        <taxon>Chelicerata</taxon>
        <taxon>Arachnida</taxon>
        <taxon>Araneae</taxon>
        <taxon>Araneomorphae</taxon>
        <taxon>Entelegynae</taxon>
        <taxon>Araneoidea</taxon>
        <taxon>Araneidae</taxon>
        <taxon>Caerostris</taxon>
    </lineage>
</organism>
<feature type="region of interest" description="Disordered" evidence="2">
    <location>
        <begin position="113"/>
        <end position="155"/>
    </location>
</feature>
<feature type="region of interest" description="Disordered" evidence="2">
    <location>
        <begin position="731"/>
        <end position="773"/>
    </location>
</feature>
<dbReference type="GO" id="GO:0008270">
    <property type="term" value="F:zinc ion binding"/>
    <property type="evidence" value="ECO:0007669"/>
    <property type="project" value="UniProtKB-KW"/>
</dbReference>
<gene>
    <name evidence="4" type="primary">PO21_13</name>
    <name evidence="4" type="ORF">CEXT_569911</name>
</gene>
<dbReference type="InterPro" id="IPR000477">
    <property type="entry name" value="RT_dom"/>
</dbReference>
<dbReference type="PROSITE" id="PS50157">
    <property type="entry name" value="ZINC_FINGER_C2H2_2"/>
    <property type="match status" value="2"/>
</dbReference>
<feature type="compositionally biased region" description="Basic residues" evidence="2">
    <location>
        <begin position="355"/>
        <end position="365"/>
    </location>
</feature>
<dbReference type="EMBL" id="BPLR01000509">
    <property type="protein sequence ID" value="GIY95357.1"/>
    <property type="molecule type" value="Genomic_DNA"/>
</dbReference>
<evidence type="ECO:0000256" key="1">
    <source>
        <dbReference type="PROSITE-ProRule" id="PRU00042"/>
    </source>
</evidence>